<dbReference type="Pfam" id="PF07081">
    <property type="entry name" value="DUF1349"/>
    <property type="match status" value="1"/>
</dbReference>
<organism evidence="1 2">
    <name type="scientific">Actinophytocola xinjiangensis</name>
    <dbReference type="NCBI Taxonomy" id="485602"/>
    <lineage>
        <taxon>Bacteria</taxon>
        <taxon>Bacillati</taxon>
        <taxon>Actinomycetota</taxon>
        <taxon>Actinomycetes</taxon>
        <taxon>Pseudonocardiales</taxon>
        <taxon>Pseudonocardiaceae</taxon>
    </lineage>
</organism>
<dbReference type="EMBL" id="MSIF01000007">
    <property type="protein sequence ID" value="OLF10029.1"/>
    <property type="molecule type" value="Genomic_DNA"/>
</dbReference>
<dbReference type="PANTHER" id="PTHR35332:SF2">
    <property type="entry name" value="REGULATION OF ENOLASE PROTEIN 1"/>
    <property type="match status" value="1"/>
</dbReference>
<gene>
    <name evidence="1" type="ORF">BLA60_16330</name>
</gene>
<dbReference type="SUPFAM" id="SSF49899">
    <property type="entry name" value="Concanavalin A-like lectins/glucanases"/>
    <property type="match status" value="1"/>
</dbReference>
<evidence type="ECO:0000313" key="1">
    <source>
        <dbReference type="EMBL" id="OLF10029.1"/>
    </source>
</evidence>
<dbReference type="Proteomes" id="UP000185696">
    <property type="component" value="Unassembled WGS sequence"/>
</dbReference>
<dbReference type="OrthoDB" id="9814707at2"/>
<proteinExistence type="predicted"/>
<dbReference type="AlphaFoldDB" id="A0A7Z0WLR0"/>
<dbReference type="InterPro" id="IPR009784">
    <property type="entry name" value="DUF1349"/>
</dbReference>
<dbReference type="PIRSF" id="PIRSF022704">
    <property type="entry name" value="UCP022704"/>
    <property type="match status" value="1"/>
</dbReference>
<dbReference type="Gene3D" id="2.60.120.200">
    <property type="match status" value="1"/>
</dbReference>
<dbReference type="InterPro" id="IPR013320">
    <property type="entry name" value="ConA-like_dom_sf"/>
</dbReference>
<accession>A0A7Z0WLR0</accession>
<sequence>MITGWRWLNEPTSWDLSGDTLTVTTDPDTDFWRTTHYGFVRDTGHVYGTEIVGDFTLTATFAGAYRDQYDQAGIALRIDRTHWIKSGIELVDGQQRISAVVTREFSDWSVAPLGTPRSVTVEATRAGDAVTIRYGLDGADPITLLRIAYLPPEVPVLAGLMAASPDGQGFRTTFTNVELAPRR</sequence>
<evidence type="ECO:0008006" key="3">
    <source>
        <dbReference type="Google" id="ProtNLM"/>
    </source>
</evidence>
<name>A0A7Z0WLR0_9PSEU</name>
<keyword evidence="2" id="KW-1185">Reference proteome</keyword>
<dbReference type="PANTHER" id="PTHR35332">
    <property type="entry name" value="REGULATION OF ENOLASE PROTEIN 1"/>
    <property type="match status" value="1"/>
</dbReference>
<dbReference type="InterPro" id="IPR015987">
    <property type="entry name" value="UCP022704"/>
</dbReference>
<dbReference type="RefSeq" id="WP_075133749.1">
    <property type="nucleotide sequence ID" value="NZ_MSIF01000007.1"/>
</dbReference>
<comment type="caution">
    <text evidence="1">The sequence shown here is derived from an EMBL/GenBank/DDBJ whole genome shotgun (WGS) entry which is preliminary data.</text>
</comment>
<evidence type="ECO:0000313" key="2">
    <source>
        <dbReference type="Proteomes" id="UP000185696"/>
    </source>
</evidence>
<reference evidence="1 2" key="1">
    <citation type="submission" date="2016-12" db="EMBL/GenBank/DDBJ databases">
        <title>The draft genome sequence of Actinophytocola xinjiangensis.</title>
        <authorList>
            <person name="Wang W."/>
            <person name="Yuan L."/>
        </authorList>
    </citation>
    <scope>NUCLEOTIDE SEQUENCE [LARGE SCALE GENOMIC DNA]</scope>
    <source>
        <strain evidence="1 2">CGMCC 4.4663</strain>
    </source>
</reference>
<protein>
    <recommendedName>
        <fullName evidence="3">DUF1349 domain-containing protein</fullName>
    </recommendedName>
</protein>